<organism evidence="3 4">
    <name type="scientific">Mucilaginibacter terrenus</name>
    <dbReference type="NCBI Taxonomy" id="2482727"/>
    <lineage>
        <taxon>Bacteria</taxon>
        <taxon>Pseudomonadati</taxon>
        <taxon>Bacteroidota</taxon>
        <taxon>Sphingobacteriia</taxon>
        <taxon>Sphingobacteriales</taxon>
        <taxon>Sphingobacteriaceae</taxon>
        <taxon>Mucilaginibacter</taxon>
    </lineage>
</organism>
<name>A0A3E2NQW3_9SPHI</name>
<feature type="signal peptide" evidence="2">
    <location>
        <begin position="1"/>
        <end position="19"/>
    </location>
</feature>
<dbReference type="PROSITE" id="PS51257">
    <property type="entry name" value="PROKAR_LIPOPROTEIN"/>
    <property type="match status" value="1"/>
</dbReference>
<gene>
    <name evidence="3" type="ORF">DYU05_14445</name>
</gene>
<dbReference type="RefSeq" id="WP_117383806.1">
    <property type="nucleotide sequence ID" value="NZ_QWDE01000002.1"/>
</dbReference>
<keyword evidence="2" id="KW-0732">Signal</keyword>
<dbReference type="Proteomes" id="UP000260823">
    <property type="component" value="Unassembled WGS sequence"/>
</dbReference>
<evidence type="ECO:0000256" key="1">
    <source>
        <dbReference type="SAM" id="MobiDB-lite"/>
    </source>
</evidence>
<evidence type="ECO:0000256" key="2">
    <source>
        <dbReference type="SAM" id="SignalP"/>
    </source>
</evidence>
<comment type="caution">
    <text evidence="3">The sequence shown here is derived from an EMBL/GenBank/DDBJ whole genome shotgun (WGS) entry which is preliminary data.</text>
</comment>
<dbReference type="AlphaFoldDB" id="A0A3E2NQW3"/>
<evidence type="ECO:0000313" key="4">
    <source>
        <dbReference type="Proteomes" id="UP000260823"/>
    </source>
</evidence>
<protein>
    <submittedName>
        <fullName evidence="3">Uncharacterized protein</fullName>
    </submittedName>
</protein>
<feature type="compositionally biased region" description="Low complexity" evidence="1">
    <location>
        <begin position="35"/>
        <end position="45"/>
    </location>
</feature>
<dbReference type="EMBL" id="QWDE01000002">
    <property type="protein sequence ID" value="RFZ83331.1"/>
    <property type="molecule type" value="Genomic_DNA"/>
</dbReference>
<dbReference type="OrthoDB" id="797017at2"/>
<proteinExistence type="predicted"/>
<feature type="compositionally biased region" description="Gly residues" evidence="1">
    <location>
        <begin position="46"/>
        <end position="76"/>
    </location>
</feature>
<keyword evidence="4" id="KW-1185">Reference proteome</keyword>
<reference evidence="3 4" key="1">
    <citation type="submission" date="2018-08" db="EMBL/GenBank/DDBJ databases">
        <title>Mucilaginibacter terrae sp. nov., isolated from manganese diggings.</title>
        <authorList>
            <person name="Huang Y."/>
            <person name="Zhou Z."/>
        </authorList>
    </citation>
    <scope>NUCLEOTIDE SEQUENCE [LARGE SCALE GENOMIC DNA]</scope>
    <source>
        <strain evidence="3 4">ZH6</strain>
    </source>
</reference>
<evidence type="ECO:0000313" key="3">
    <source>
        <dbReference type="EMBL" id="RFZ83331.1"/>
    </source>
</evidence>
<feature type="region of interest" description="Disordered" evidence="1">
    <location>
        <begin position="34"/>
        <end position="83"/>
    </location>
</feature>
<sequence>MKKLYYFTIIILFLTSAISSCKLDAPVYPDGTGVGTTAPGGTTTTPGGGSTPGGTTNPGGGSPPGGTTNPGGGSPPGGITPTKSAGTLSYNYDGVKKTCTFSGFQVITPDMGVTDGNIQVLGSFGGTTGISFSCSGYQAGTYKIDIGVEGFSLGEGTATFTTVSVDKTGVKGSLKGTFSFDATDFTTGDVHHITNGVFDLKQ</sequence>
<feature type="chain" id="PRO_5017755078" evidence="2">
    <location>
        <begin position="20"/>
        <end position="202"/>
    </location>
</feature>
<accession>A0A3E2NQW3</accession>